<dbReference type="PANTHER" id="PTHR10210:SF41">
    <property type="entry name" value="RIBOSE-PHOSPHATE PYROPHOSPHOKINASE 1, CHLOROPLASTIC"/>
    <property type="match status" value="1"/>
</dbReference>
<accession>A0A7H0XFN3</accession>
<dbReference type="InterPro" id="IPR029057">
    <property type="entry name" value="PRTase-like"/>
</dbReference>
<keyword evidence="3" id="KW-0418">Kinase</keyword>
<gene>
    <name evidence="3" type="ORF">phiK7A1_033c</name>
</gene>
<protein>
    <submittedName>
        <fullName evidence="3">Ribose-phosphate pyrophosphokinase</fullName>
    </submittedName>
</protein>
<dbReference type="SUPFAM" id="SSF53271">
    <property type="entry name" value="PRTase-like"/>
    <property type="match status" value="2"/>
</dbReference>
<dbReference type="InterPro" id="IPR000836">
    <property type="entry name" value="PRTase_dom"/>
</dbReference>
<keyword evidence="3" id="KW-0808">Transferase</keyword>
<proteinExistence type="predicted"/>
<sequence>MEFNQKLFYAVSTNYNIRHSVDVIKFPGGEVNVNINSGSLAYDDREVAEVTGVRMEARITSMDDLFALFLATDAIRRVYAEAAIDLFIPYFPYARQDRVCNSGEALSVQVMGKLINAQGYTSVIVVDPHSAVTPAVIDRCLVWDQFDVFSDIKQDWSEWTIVAPDQGAVKKCEDFAKRVGAKAVVGFNKTRELSTGKITGMVPLFEPDPDAAYLVLDDICDGGRTFIELVSHMSYVGTLELAVTHGIFSKGVGIVADHFDMVHTSNSLPQTAHSKLNVVEI</sequence>
<dbReference type="PANTHER" id="PTHR10210">
    <property type="entry name" value="RIBOSE-PHOSPHATE DIPHOSPHOKINASE FAMILY MEMBER"/>
    <property type="match status" value="1"/>
</dbReference>
<dbReference type="GO" id="GO:0006164">
    <property type="term" value="P:purine nucleotide biosynthetic process"/>
    <property type="evidence" value="ECO:0007669"/>
    <property type="project" value="TreeGrafter"/>
</dbReference>
<evidence type="ECO:0000256" key="1">
    <source>
        <dbReference type="ARBA" id="ARBA00022727"/>
    </source>
</evidence>
<dbReference type="EMBL" id="MT740307">
    <property type="protein sequence ID" value="QNR53823.1"/>
    <property type="molecule type" value="Genomic_DNA"/>
</dbReference>
<dbReference type="GO" id="GO:0002189">
    <property type="term" value="C:ribose phosphate diphosphokinase complex"/>
    <property type="evidence" value="ECO:0007669"/>
    <property type="project" value="TreeGrafter"/>
</dbReference>
<dbReference type="NCBIfam" id="TIGR01251">
    <property type="entry name" value="ribP_PPkin"/>
    <property type="match status" value="1"/>
</dbReference>
<dbReference type="GO" id="GO:0000287">
    <property type="term" value="F:magnesium ion binding"/>
    <property type="evidence" value="ECO:0007669"/>
    <property type="project" value="InterPro"/>
</dbReference>
<dbReference type="GO" id="GO:0016301">
    <property type="term" value="F:kinase activity"/>
    <property type="evidence" value="ECO:0007669"/>
    <property type="project" value="UniProtKB-KW"/>
</dbReference>
<keyword evidence="1" id="KW-0545">Nucleotide biosynthesis</keyword>
<evidence type="ECO:0000313" key="4">
    <source>
        <dbReference type="Proteomes" id="UP000516415"/>
    </source>
</evidence>
<dbReference type="CDD" id="cd06223">
    <property type="entry name" value="PRTases_typeI"/>
    <property type="match status" value="1"/>
</dbReference>
<dbReference type="GO" id="GO:0004749">
    <property type="term" value="F:ribose phosphate diphosphokinase activity"/>
    <property type="evidence" value="ECO:0007669"/>
    <property type="project" value="TreeGrafter"/>
</dbReference>
<dbReference type="SMART" id="SM01400">
    <property type="entry name" value="Pribosyltran_N"/>
    <property type="match status" value="1"/>
</dbReference>
<evidence type="ECO:0000313" key="3">
    <source>
        <dbReference type="EMBL" id="QNR53823.1"/>
    </source>
</evidence>
<keyword evidence="4" id="KW-1185">Reference proteome</keyword>
<dbReference type="Proteomes" id="UP000516415">
    <property type="component" value="Segment"/>
</dbReference>
<organism evidence="3 4">
    <name type="scientific">Pseudomonas phage phiK7A1</name>
    <dbReference type="NCBI Taxonomy" id="2759194"/>
    <lineage>
        <taxon>Viruses</taxon>
        <taxon>Duplodnaviria</taxon>
        <taxon>Heunggongvirae</taxon>
        <taxon>Uroviricota</taxon>
        <taxon>Caudoviricetes</taxon>
        <taxon>Vandenendeviridae</taxon>
        <taxon>Gorskivirinae</taxon>
        <taxon>Torinovirus</taxon>
        <taxon>Torinovirus K7A1</taxon>
    </lineage>
</organism>
<feature type="domain" description="Ribose-phosphate pyrophosphokinase N-terminal" evidence="2">
    <location>
        <begin position="4"/>
        <end position="119"/>
    </location>
</feature>
<name>A0A7H0XFN3_9CAUD</name>
<evidence type="ECO:0000259" key="2">
    <source>
        <dbReference type="Pfam" id="PF13793"/>
    </source>
</evidence>
<dbReference type="InterPro" id="IPR029099">
    <property type="entry name" value="Pribosyltran_N"/>
</dbReference>
<dbReference type="Gene3D" id="3.40.50.2020">
    <property type="match status" value="2"/>
</dbReference>
<dbReference type="GO" id="GO:0006015">
    <property type="term" value="P:5-phosphoribose 1-diphosphate biosynthetic process"/>
    <property type="evidence" value="ECO:0007669"/>
    <property type="project" value="TreeGrafter"/>
</dbReference>
<dbReference type="Pfam" id="PF13793">
    <property type="entry name" value="Pribosyltran_N"/>
    <property type="match status" value="1"/>
</dbReference>
<dbReference type="InterPro" id="IPR005946">
    <property type="entry name" value="Rib-P_diPkinase"/>
</dbReference>
<reference evidence="3 4" key="1">
    <citation type="submission" date="2020-07" db="EMBL/GenBank/DDBJ databases">
        <authorList>
            <person name="Martino G."/>
            <person name="Holtappels D."/>
            <person name="Wagemans J."/>
            <person name="Lavigne R."/>
            <person name="Turina M."/>
            <person name="Ciuffo M."/>
        </authorList>
    </citation>
    <scope>NUCLEOTIDE SEQUENCE [LARGE SCALE GENOMIC DNA]</scope>
</reference>